<gene>
    <name evidence="3" type="ORF">EUGRSUZ_A02361</name>
</gene>
<dbReference type="Gramene" id="KCW90184">
    <property type="protein sequence ID" value="KCW90184"/>
    <property type="gene ID" value="EUGRSUZ_A02361"/>
</dbReference>
<evidence type="ECO:0000256" key="1">
    <source>
        <dbReference type="SAM" id="Coils"/>
    </source>
</evidence>
<proteinExistence type="predicted"/>
<dbReference type="SUPFAM" id="SSF57997">
    <property type="entry name" value="Tropomyosin"/>
    <property type="match status" value="1"/>
</dbReference>
<feature type="coiled-coil region" evidence="1">
    <location>
        <begin position="44"/>
        <end position="85"/>
    </location>
</feature>
<feature type="compositionally biased region" description="Polar residues" evidence="2">
    <location>
        <begin position="113"/>
        <end position="122"/>
    </location>
</feature>
<dbReference type="EMBL" id="KK198753">
    <property type="protein sequence ID" value="KCW90184.1"/>
    <property type="molecule type" value="Genomic_DNA"/>
</dbReference>
<feature type="region of interest" description="Disordered" evidence="2">
    <location>
        <begin position="96"/>
        <end position="122"/>
    </location>
</feature>
<organism evidence="3">
    <name type="scientific">Eucalyptus grandis</name>
    <name type="common">Flooded gum</name>
    <dbReference type="NCBI Taxonomy" id="71139"/>
    <lineage>
        <taxon>Eukaryota</taxon>
        <taxon>Viridiplantae</taxon>
        <taxon>Streptophyta</taxon>
        <taxon>Embryophyta</taxon>
        <taxon>Tracheophyta</taxon>
        <taxon>Spermatophyta</taxon>
        <taxon>Magnoliopsida</taxon>
        <taxon>eudicotyledons</taxon>
        <taxon>Gunneridae</taxon>
        <taxon>Pentapetalae</taxon>
        <taxon>rosids</taxon>
        <taxon>malvids</taxon>
        <taxon>Myrtales</taxon>
        <taxon>Myrtaceae</taxon>
        <taxon>Myrtoideae</taxon>
        <taxon>Eucalypteae</taxon>
        <taxon>Eucalyptus</taxon>
    </lineage>
</organism>
<protein>
    <submittedName>
        <fullName evidence="3">Uncharacterized protein</fullName>
    </submittedName>
</protein>
<evidence type="ECO:0000313" key="3">
    <source>
        <dbReference type="EMBL" id="KCW90184.1"/>
    </source>
</evidence>
<name>A0A059DI81_EUCGR</name>
<dbReference type="InParanoid" id="A0A059DI81"/>
<accession>A0A059DI81</accession>
<keyword evidence="1" id="KW-0175">Coiled coil</keyword>
<dbReference type="AlphaFoldDB" id="A0A059DI81"/>
<sequence>MYVFLFFVRTINSMVLKRRARVITYGGGVNPKHLRVSRCSSSYGVDLEGRLDAIERRLDQIEDELQATRQENAALRRRMDEFEATYQEMIRFVQHSRRTQDGSSSLPPEGAPQVNNHRGSKS</sequence>
<reference evidence="3" key="1">
    <citation type="submission" date="2013-07" db="EMBL/GenBank/DDBJ databases">
        <title>The genome of Eucalyptus grandis.</title>
        <authorList>
            <person name="Schmutz J."/>
            <person name="Hayes R."/>
            <person name="Myburg A."/>
            <person name="Tuskan G."/>
            <person name="Grattapaglia D."/>
            <person name="Rokhsar D.S."/>
        </authorList>
    </citation>
    <scope>NUCLEOTIDE SEQUENCE</scope>
    <source>
        <tissue evidence="3">Leaf extractions</tissue>
    </source>
</reference>
<evidence type="ECO:0000256" key="2">
    <source>
        <dbReference type="SAM" id="MobiDB-lite"/>
    </source>
</evidence>